<organism evidence="2 3">
    <name type="scientific">Paenibacillus xylanivorans</name>
    <dbReference type="NCBI Taxonomy" id="1705561"/>
    <lineage>
        <taxon>Bacteria</taxon>
        <taxon>Bacillati</taxon>
        <taxon>Bacillota</taxon>
        <taxon>Bacilli</taxon>
        <taxon>Bacillales</taxon>
        <taxon>Paenibacillaceae</taxon>
        <taxon>Paenibacillus</taxon>
    </lineage>
</organism>
<comment type="caution">
    <text evidence="2">The sequence shown here is derived from an EMBL/GenBank/DDBJ whole genome shotgun (WGS) entry which is preliminary data.</text>
</comment>
<sequence>MVTKVIYFFLLSTVTIFSIVGCTAETSATQEVAQTLMKEDNNSDIFLIESILYKKVKTVNETEFKSVNTTSYGQISMNYNKNKKFQSGMASVLPIGTKLYRSVENPEYVYSSEERGYTMYKSVPEG</sequence>
<keyword evidence="3" id="KW-1185">Reference proteome</keyword>
<evidence type="ECO:0000313" key="2">
    <source>
        <dbReference type="EMBL" id="KOY13068.1"/>
    </source>
</evidence>
<dbReference type="EMBL" id="LITU01000082">
    <property type="protein sequence ID" value="KOY13068.1"/>
    <property type="molecule type" value="Genomic_DNA"/>
</dbReference>
<evidence type="ECO:0000256" key="1">
    <source>
        <dbReference type="SAM" id="SignalP"/>
    </source>
</evidence>
<dbReference type="RefSeq" id="WP_053784085.1">
    <property type="nucleotide sequence ID" value="NZ_LITU01000082.1"/>
</dbReference>
<dbReference type="AlphaFoldDB" id="A0A0M9BIN4"/>
<feature type="signal peptide" evidence="1">
    <location>
        <begin position="1"/>
        <end position="24"/>
    </location>
</feature>
<name>A0A0M9BIN4_9BACL</name>
<protein>
    <recommendedName>
        <fullName evidence="4">Lipoprotein</fullName>
    </recommendedName>
</protein>
<gene>
    <name evidence="2" type="ORF">AMS66_29045</name>
</gene>
<accession>A0A0M9BIN4</accession>
<reference evidence="2 3" key="1">
    <citation type="submission" date="2015-08" db="EMBL/GenBank/DDBJ databases">
        <title>Draft genome sequence of cellulolytic and xylanolytic Paenibacillus sp. A59, isolated from a decaying forest soil from Patagonia, Argentina.</title>
        <authorList>
            <person name="Ghio S."/>
            <person name="Caceres A.M."/>
            <person name="Talia P."/>
            <person name="Grasso D."/>
            <person name="Campos E."/>
        </authorList>
    </citation>
    <scope>NUCLEOTIDE SEQUENCE [LARGE SCALE GENOMIC DNA]</scope>
    <source>
        <strain evidence="2 3">A59</strain>
    </source>
</reference>
<evidence type="ECO:0000313" key="3">
    <source>
        <dbReference type="Proteomes" id="UP000037688"/>
    </source>
</evidence>
<evidence type="ECO:0008006" key="4">
    <source>
        <dbReference type="Google" id="ProtNLM"/>
    </source>
</evidence>
<keyword evidence="1" id="KW-0732">Signal</keyword>
<dbReference type="PATRIC" id="fig|1705561.3.peg.6134"/>
<proteinExistence type="predicted"/>
<dbReference type="PROSITE" id="PS51257">
    <property type="entry name" value="PROKAR_LIPOPROTEIN"/>
    <property type="match status" value="1"/>
</dbReference>
<dbReference type="OrthoDB" id="1909991at2"/>
<dbReference type="Proteomes" id="UP000037688">
    <property type="component" value="Unassembled WGS sequence"/>
</dbReference>
<feature type="chain" id="PRO_5039639698" description="Lipoprotein" evidence="1">
    <location>
        <begin position="25"/>
        <end position="126"/>
    </location>
</feature>